<evidence type="ECO:0000313" key="9">
    <source>
        <dbReference type="EMBL" id="KAK4045141.1"/>
    </source>
</evidence>
<proteinExistence type="inferred from homology"/>
<comment type="caution">
    <text evidence="9">The sequence shown here is derived from an EMBL/GenBank/DDBJ whole genome shotgun (WGS) entry which is preliminary data.</text>
</comment>
<dbReference type="InterPro" id="IPR010280">
    <property type="entry name" value="U5_MeTrfase_fam"/>
</dbReference>
<keyword evidence="3 6" id="KW-0949">S-adenosyl-L-methionine</keyword>
<keyword evidence="2 6" id="KW-0808">Transferase</keyword>
<organism evidence="9 10">
    <name type="scientific">Daphnia magna</name>
    <dbReference type="NCBI Taxonomy" id="35525"/>
    <lineage>
        <taxon>Eukaryota</taxon>
        <taxon>Metazoa</taxon>
        <taxon>Ecdysozoa</taxon>
        <taxon>Arthropoda</taxon>
        <taxon>Crustacea</taxon>
        <taxon>Branchiopoda</taxon>
        <taxon>Diplostraca</taxon>
        <taxon>Cladocera</taxon>
        <taxon>Anomopoda</taxon>
        <taxon>Daphniidae</taxon>
        <taxon>Daphnia</taxon>
    </lineage>
</organism>
<dbReference type="PANTHER" id="PTHR11061">
    <property type="entry name" value="RNA M5U METHYLTRANSFERASE"/>
    <property type="match status" value="1"/>
</dbReference>
<dbReference type="Gene3D" id="3.40.50.150">
    <property type="entry name" value="Vaccinia Virus protein VP39"/>
    <property type="match status" value="1"/>
</dbReference>
<comment type="catalytic activity">
    <reaction evidence="5">
        <text>uridine(54) in tRNA + S-adenosyl-L-methionine = 5-methyluridine(54) in tRNA + S-adenosyl-L-homocysteine + H(+)</text>
        <dbReference type="Rhea" id="RHEA:42712"/>
        <dbReference type="Rhea" id="RHEA-COMP:10167"/>
        <dbReference type="Rhea" id="RHEA-COMP:10193"/>
        <dbReference type="ChEBI" id="CHEBI:15378"/>
        <dbReference type="ChEBI" id="CHEBI:57856"/>
        <dbReference type="ChEBI" id="CHEBI:59789"/>
        <dbReference type="ChEBI" id="CHEBI:65315"/>
        <dbReference type="ChEBI" id="CHEBI:74447"/>
        <dbReference type="EC" id="2.1.1.35"/>
    </reaction>
    <physiologicalReaction direction="left-to-right" evidence="5">
        <dbReference type="Rhea" id="RHEA:42713"/>
    </physiologicalReaction>
</comment>
<evidence type="ECO:0000256" key="4">
    <source>
        <dbReference type="ARBA" id="ARBA00033763"/>
    </source>
</evidence>
<dbReference type="InterPro" id="IPR030390">
    <property type="entry name" value="MeTrfase_TrmA_AS"/>
</dbReference>
<evidence type="ECO:0000256" key="8">
    <source>
        <dbReference type="SAM" id="MobiDB-lite"/>
    </source>
</evidence>
<feature type="compositionally biased region" description="Acidic residues" evidence="8">
    <location>
        <begin position="301"/>
        <end position="317"/>
    </location>
</feature>
<dbReference type="PROSITE" id="PS01230">
    <property type="entry name" value="TRMA_1"/>
    <property type="match status" value="1"/>
</dbReference>
<comment type="caution">
    <text evidence="6">Lacks conserved residue(s) required for the propagation of feature annotation.</text>
</comment>
<evidence type="ECO:0000313" key="10">
    <source>
        <dbReference type="Proteomes" id="UP001234178"/>
    </source>
</evidence>
<keyword evidence="1 6" id="KW-0489">Methyltransferase</keyword>
<feature type="active site" evidence="7">
    <location>
        <position position="29"/>
    </location>
</feature>
<accession>A0ABR0B983</accession>
<evidence type="ECO:0000256" key="1">
    <source>
        <dbReference type="ARBA" id="ARBA00022603"/>
    </source>
</evidence>
<keyword evidence="10" id="KW-1185">Reference proteome</keyword>
<evidence type="ECO:0000256" key="5">
    <source>
        <dbReference type="ARBA" id="ARBA00047278"/>
    </source>
</evidence>
<evidence type="ECO:0000256" key="3">
    <source>
        <dbReference type="ARBA" id="ARBA00022691"/>
    </source>
</evidence>
<dbReference type="EC" id="2.1.1.35" evidence="4"/>
<dbReference type="InterPro" id="IPR029063">
    <property type="entry name" value="SAM-dependent_MTases_sf"/>
</dbReference>
<reference evidence="9 10" key="1">
    <citation type="journal article" date="2023" name="Nucleic Acids Res.">
        <title>The hologenome of Daphnia magna reveals possible DNA methylation and microbiome-mediated evolution of the host genome.</title>
        <authorList>
            <person name="Chaturvedi A."/>
            <person name="Li X."/>
            <person name="Dhandapani V."/>
            <person name="Marshall H."/>
            <person name="Kissane S."/>
            <person name="Cuenca-Cambronero M."/>
            <person name="Asole G."/>
            <person name="Calvet F."/>
            <person name="Ruiz-Romero M."/>
            <person name="Marangio P."/>
            <person name="Guigo R."/>
            <person name="Rago D."/>
            <person name="Mirbahai L."/>
            <person name="Eastwood N."/>
            <person name="Colbourne J.K."/>
            <person name="Zhou J."/>
            <person name="Mallon E."/>
            <person name="Orsini L."/>
        </authorList>
    </citation>
    <scope>NUCLEOTIDE SEQUENCE [LARGE SCALE GENOMIC DNA]</scope>
    <source>
        <strain evidence="9">LRV0_1</strain>
    </source>
</reference>
<dbReference type="PROSITE" id="PS51687">
    <property type="entry name" value="SAM_MT_RNA_M5U"/>
    <property type="match status" value="1"/>
</dbReference>
<gene>
    <name evidence="9" type="ORF">OUZ56_032549</name>
</gene>
<dbReference type="PANTHER" id="PTHR11061:SF30">
    <property type="entry name" value="TRNA (URACIL(54)-C(5))-METHYLTRANSFERASE"/>
    <property type="match status" value="1"/>
</dbReference>
<dbReference type="Pfam" id="PF05958">
    <property type="entry name" value="tRNA_U5-meth_tr"/>
    <property type="match status" value="1"/>
</dbReference>
<feature type="active site" description="Nucleophile" evidence="6">
    <location>
        <position position="29"/>
    </location>
</feature>
<name>A0ABR0B983_9CRUS</name>
<feature type="binding site" evidence="6">
    <location>
        <position position="2"/>
    </location>
    <ligand>
        <name>S-adenosyl-L-methionine</name>
        <dbReference type="ChEBI" id="CHEBI:59789"/>
    </ligand>
</feature>
<protein>
    <recommendedName>
        <fullName evidence="4">tRNA (uracil(54)-C(5))-methyltransferase</fullName>
        <ecNumber evidence="4">2.1.1.35</ecNumber>
    </recommendedName>
</protein>
<dbReference type="EMBL" id="JAOYFB010000041">
    <property type="protein sequence ID" value="KAK4045141.1"/>
    <property type="molecule type" value="Genomic_DNA"/>
</dbReference>
<comment type="similarity">
    <text evidence="6">Belongs to the class I-like SAM-binding methyltransferase superfamily. RNA M5U methyltransferase family.</text>
</comment>
<feature type="region of interest" description="Disordered" evidence="8">
    <location>
        <begin position="287"/>
        <end position="320"/>
    </location>
</feature>
<evidence type="ECO:0000256" key="2">
    <source>
        <dbReference type="ARBA" id="ARBA00022679"/>
    </source>
</evidence>
<sequence length="505" mass="53163">MNPPRRGVPRTVRDALLVERPATLVYVSCDPDTLARDVAPFVEAGYTISEFSPFDQIPLTDEVETIVVLERGAETQEQPASTEASSAIVTRLIGSHSRAASKLPRRFAPDGGTSGVALYGAPLTVEGVTALVLVRGVTHGKGKLVARVAVGGHTARNGGGKGREMREVHAQYVRLAVLPKAKESSKYLGKKGGHSLLLVTTAGWTPKQIFAQALAIGHPVIGRPVRLEGDPEATDRHFEERYTLDRPFVHIARVSFRDGDGASHTVNAPLAGDLTTVLLRLGAAPEELSAAPPTPPLADAAADDAATDAATDADDATTDASDAAVVADDAATDATTAADASDAAVVADAAASDAALFDGGALSDAAPADAASADSGLACAPGLQRCGEACVDLATDVRHCGACDRACVFAGGASACIAGACARLVQRGQGQLRRLPRQRLRDRHEQFVDQLWRVWERMRRRSPVRCRHLRLSGDHRFPKGESGDLPFYSDKESAEFLGLIARGEQ</sequence>
<dbReference type="Proteomes" id="UP001234178">
    <property type="component" value="Unassembled WGS sequence"/>
</dbReference>
<evidence type="ECO:0000256" key="6">
    <source>
        <dbReference type="PROSITE-ProRule" id="PRU01024"/>
    </source>
</evidence>
<evidence type="ECO:0000256" key="7">
    <source>
        <dbReference type="PROSITE-ProRule" id="PRU10015"/>
    </source>
</evidence>